<dbReference type="RefSeq" id="WP_209478057.1">
    <property type="nucleotide sequence ID" value="NZ_CP053383.1"/>
</dbReference>
<evidence type="ECO:0000313" key="3">
    <source>
        <dbReference type="Proteomes" id="UP000671845"/>
    </source>
</evidence>
<evidence type="ECO:0000313" key="2">
    <source>
        <dbReference type="EMBL" id="QTP58891.1"/>
    </source>
</evidence>
<feature type="transmembrane region" description="Helical" evidence="1">
    <location>
        <begin position="231"/>
        <end position="250"/>
    </location>
</feature>
<feature type="transmembrane region" description="Helical" evidence="1">
    <location>
        <begin position="123"/>
        <end position="140"/>
    </location>
</feature>
<keyword evidence="1" id="KW-0472">Membrane</keyword>
<dbReference type="EMBL" id="CP053383">
    <property type="protein sequence ID" value="QTP58891.1"/>
    <property type="molecule type" value="Genomic_DNA"/>
</dbReference>
<evidence type="ECO:0000256" key="1">
    <source>
        <dbReference type="SAM" id="Phobius"/>
    </source>
</evidence>
<name>A0ABX7WG23_9GAMM</name>
<feature type="transmembrane region" description="Helical" evidence="1">
    <location>
        <begin position="97"/>
        <end position="116"/>
    </location>
</feature>
<reference evidence="2 3" key="1">
    <citation type="journal article" date="2021" name="Front. Microbiol.">
        <title>Aerobic Denitrification and Heterotrophic Sulfur Oxidation in the Genus Halomonas Revealed by Six Novel Species Characterizations and Genome-Based Analysis.</title>
        <authorList>
            <person name="Wang L."/>
            <person name="Shao Z."/>
        </authorList>
    </citation>
    <scope>NUCLEOTIDE SEQUENCE [LARGE SCALE GENOMIC DNA]</scope>
    <source>
        <strain evidence="2 3">MCCC 1A13718</strain>
    </source>
</reference>
<gene>
    <name evidence="2" type="ORF">HNO53_09340</name>
</gene>
<keyword evidence="1" id="KW-1133">Transmembrane helix</keyword>
<keyword evidence="1" id="KW-0812">Transmembrane</keyword>
<feature type="transmembrane region" description="Helical" evidence="1">
    <location>
        <begin position="202"/>
        <end position="219"/>
    </location>
</feature>
<feature type="transmembrane region" description="Helical" evidence="1">
    <location>
        <begin position="418"/>
        <end position="438"/>
    </location>
</feature>
<feature type="transmembrane region" description="Helical" evidence="1">
    <location>
        <begin position="12"/>
        <end position="35"/>
    </location>
</feature>
<protein>
    <submittedName>
        <fullName evidence="2">Uncharacterized protein</fullName>
    </submittedName>
</protein>
<feature type="transmembrane region" description="Helical" evidence="1">
    <location>
        <begin position="394"/>
        <end position="412"/>
    </location>
</feature>
<feature type="transmembrane region" description="Helical" evidence="1">
    <location>
        <begin position="179"/>
        <end position="196"/>
    </location>
</feature>
<sequence length="749" mass="83861">MNRSARYSQEALVRCMFLVALVFIFYVNGALPFVASPTLGQAVWAAGFSQSFLNESLLTIYAHNFGAPEPAAIAFGLAGVWPTAAFMALGMNAIDAYTSMIVLWLTVAFFSAYKIGRMFDVPRLLAILGALAWGTMPMVWNHSGYSMVSTGIALLPLYFLAAFTLFRIDLMSDITYSQLFLKIFLPYVSVCLLSIFMDGYSFMMFASGASLIGGWVFISESSSRQRILGRLCIHLISFGIAYACYALYIGKTQFHPAPLDFFRGWGVDITFLLFPSSGVHWLPDLLGWSELRSGSIFFGDSSVWITSFALPVMVGAIFSALFVKKHFATWPLIFIFVFGFYMALGPSIKFNSVKPVDYSSGPAMDEKYAISPTGSELLSKYLPGFKNMRASYRWGALGAFGAWGLIMLGMSRCQKKPLLILSFCFLGVVFVFNLPDLFNKHVSDVRNRSMFLDIESQLVDVMADDLDSSDRVVFLPWRNDFLVNYIASRLDVISYNIGGDKNLSHARQHWPQTLLRFPMGKVHEDFTEDTLLLLARNEADVVVLPYIDMLKAAHRWPYPVEYLEQLSPVVSELENSGFVEVVTREYYSVVRLNSEYRSMATSERLELLLARGMCFEPFCLRQSHFPLSTPRQVGELRGGSIVSDGNEGFLRFGPYVSFEPGKYHLVLRGEVRVSNAAWVDVVSGKGTVQHEKFHISGRVNAPGVIAEGYVELADKVQDLEVRVFVGEEDDITLKGYELVPMDVNSDEQN</sequence>
<feature type="transmembrane region" description="Helical" evidence="1">
    <location>
        <begin position="303"/>
        <end position="321"/>
    </location>
</feature>
<proteinExistence type="predicted"/>
<keyword evidence="3" id="KW-1185">Reference proteome</keyword>
<feature type="transmembrane region" description="Helical" evidence="1">
    <location>
        <begin position="146"/>
        <end position="167"/>
    </location>
</feature>
<feature type="transmembrane region" description="Helical" evidence="1">
    <location>
        <begin position="327"/>
        <end position="344"/>
    </location>
</feature>
<organism evidence="2 3">
    <name type="scientific">Halomonas sulfidivorans</name>
    <dbReference type="NCBI Taxonomy" id="2733488"/>
    <lineage>
        <taxon>Bacteria</taxon>
        <taxon>Pseudomonadati</taxon>
        <taxon>Pseudomonadota</taxon>
        <taxon>Gammaproteobacteria</taxon>
        <taxon>Oceanospirillales</taxon>
        <taxon>Halomonadaceae</taxon>
        <taxon>Halomonas</taxon>
    </lineage>
</organism>
<accession>A0ABX7WG23</accession>
<dbReference type="Proteomes" id="UP000671845">
    <property type="component" value="Chromosome"/>
</dbReference>